<organism evidence="7 8">
    <name type="scientific">Rattus norvegicus</name>
    <name type="common">Rat</name>
    <dbReference type="NCBI Taxonomy" id="10116"/>
    <lineage>
        <taxon>Eukaryota</taxon>
        <taxon>Metazoa</taxon>
        <taxon>Chordata</taxon>
        <taxon>Craniata</taxon>
        <taxon>Vertebrata</taxon>
        <taxon>Euteleostomi</taxon>
        <taxon>Mammalia</taxon>
        <taxon>Eutheria</taxon>
        <taxon>Euarchontoglires</taxon>
        <taxon>Glires</taxon>
        <taxon>Rodentia</taxon>
        <taxon>Myomorpha</taxon>
        <taxon>Muroidea</taxon>
        <taxon>Muridae</taxon>
        <taxon>Murinae</taxon>
        <taxon>Rattus</taxon>
    </lineage>
</organism>
<evidence type="ECO:0000256" key="1">
    <source>
        <dbReference type="ARBA" id="ARBA00004141"/>
    </source>
</evidence>
<comment type="subcellular location">
    <subcellularLocation>
        <location evidence="1">Membrane</location>
        <topology evidence="1">Multi-pass membrane protein</topology>
    </subcellularLocation>
</comment>
<dbReference type="Pfam" id="PF06140">
    <property type="entry name" value="Ifi-6-16"/>
    <property type="match status" value="1"/>
</dbReference>
<evidence type="ECO:0000256" key="5">
    <source>
        <dbReference type="ARBA" id="ARBA00023136"/>
    </source>
</evidence>
<evidence type="ECO:0000313" key="8">
    <source>
        <dbReference type="Proteomes" id="UP000002494"/>
    </source>
</evidence>
<dbReference type="InterPro" id="IPR038213">
    <property type="entry name" value="IFI6/IFI27-like_sf"/>
</dbReference>
<reference evidence="7" key="3">
    <citation type="submission" date="2025-09" db="UniProtKB">
        <authorList>
            <consortium name="Ensembl"/>
        </authorList>
    </citation>
    <scope>IDENTIFICATION</scope>
    <source>
        <strain evidence="7">Brown Norway</strain>
    </source>
</reference>
<dbReference type="AGR" id="RGD:150343951"/>
<protein>
    <submittedName>
        <fullName evidence="7">Uncharacterized protein</fullName>
    </submittedName>
</protein>
<feature type="transmembrane region" description="Helical" evidence="6">
    <location>
        <begin position="13"/>
        <end position="35"/>
    </location>
</feature>
<accession>A0A8I6GM23</accession>
<dbReference type="Proteomes" id="UP000002494">
    <property type="component" value="Chromosome 11"/>
</dbReference>
<keyword evidence="4 6" id="KW-1133">Transmembrane helix</keyword>
<reference evidence="7" key="1">
    <citation type="submission" date="2024-01" db="EMBL/GenBank/DDBJ databases">
        <title>GRCr8: a new rat reference genome assembly contstructed from accurate long reads and long range scaffolding.</title>
        <authorList>
            <person name="Doris P.A."/>
            <person name="Kalbfleisch T."/>
            <person name="Li K."/>
            <person name="Howe K."/>
            <person name="Wood J."/>
        </authorList>
    </citation>
    <scope>NUCLEOTIDE SEQUENCE [LARGE SCALE GENOMIC DNA]</scope>
    <source>
        <strain evidence="7">Brown Norway</strain>
    </source>
</reference>
<comment type="similarity">
    <text evidence="2">Belongs to the IFI6/IFI27 family.</text>
</comment>
<evidence type="ECO:0000256" key="2">
    <source>
        <dbReference type="ARBA" id="ARBA00007262"/>
    </source>
</evidence>
<keyword evidence="3 6" id="KW-0812">Transmembrane</keyword>
<evidence type="ECO:0000256" key="4">
    <source>
        <dbReference type="ARBA" id="ARBA00022989"/>
    </source>
</evidence>
<dbReference type="GO" id="GO:0016020">
    <property type="term" value="C:membrane"/>
    <property type="evidence" value="ECO:0007669"/>
    <property type="project" value="UniProtKB-SubCell"/>
</dbReference>
<dbReference type="InterPro" id="IPR009311">
    <property type="entry name" value="IFI6/IFI27-like"/>
</dbReference>
<evidence type="ECO:0000313" key="9">
    <source>
        <dbReference type="RGD" id="150343951"/>
    </source>
</evidence>
<dbReference type="OrthoDB" id="9948818at2759"/>
<dbReference type="AlphaFoldDB" id="A0A8I6GM23"/>
<sequence length="129" mass="13663">NETTLAGSERCDLMGGAVVLAAVPFLLGVLGFIWLESLTTSFCIAATMLCIMTVANGGRVMASSPEATLQSSGQLDSYIIQNAPGGLFGALRQYLLTLVNPKADDLLYLNQTVHSSTVMVNMESAQNLF</sequence>
<evidence type="ECO:0000256" key="6">
    <source>
        <dbReference type="SAM" id="Phobius"/>
    </source>
</evidence>
<keyword evidence="8" id="KW-1185">Reference proteome</keyword>
<dbReference type="Gene3D" id="6.10.110.10">
    <property type="match status" value="1"/>
</dbReference>
<name>A0A8I6GM23_RAT</name>
<keyword evidence="5 6" id="KW-0472">Membrane</keyword>
<dbReference type="Ensembl" id="ENSRNOT00000116120.2">
    <property type="protein sequence ID" value="ENSRNOP00000097426.1"/>
    <property type="gene ID" value="ENSRNOG00000068521.2"/>
</dbReference>
<evidence type="ECO:0000256" key="3">
    <source>
        <dbReference type="ARBA" id="ARBA00022692"/>
    </source>
</evidence>
<gene>
    <name evidence="9" type="primary">ENSRNOG00000068521</name>
</gene>
<proteinExistence type="inferred from homology"/>
<dbReference type="RGD" id="150343951">
    <property type="gene designation" value="ENSRNOG00000068521"/>
</dbReference>
<evidence type="ECO:0000313" key="7">
    <source>
        <dbReference type="Ensembl" id="ENSRNOP00000097426.1"/>
    </source>
</evidence>
<reference evidence="7" key="2">
    <citation type="submission" date="2025-08" db="UniProtKB">
        <authorList>
            <consortium name="Ensembl"/>
        </authorList>
    </citation>
    <scope>IDENTIFICATION</scope>
    <source>
        <strain evidence="7">Brown Norway</strain>
    </source>
</reference>